<evidence type="ECO:0000313" key="2">
    <source>
        <dbReference type="Proteomes" id="UP000474104"/>
    </source>
</evidence>
<evidence type="ECO:0000313" key="1">
    <source>
        <dbReference type="EMBL" id="NDO67238.1"/>
    </source>
</evidence>
<dbReference type="AlphaFoldDB" id="A0A9X5H4P9"/>
<accession>A0A9X5H4P9</accession>
<protein>
    <submittedName>
        <fullName evidence="1">Abi family protein</fullName>
    </submittedName>
</protein>
<name>A0A9X5H4P9_9FIRM</name>
<proteinExistence type="predicted"/>
<organism evidence="1 2">
    <name type="scientific">Schaedlerella arabinosiphila</name>
    <dbReference type="NCBI Taxonomy" id="2044587"/>
    <lineage>
        <taxon>Bacteria</taxon>
        <taxon>Bacillati</taxon>
        <taxon>Bacillota</taxon>
        <taxon>Clostridia</taxon>
        <taxon>Lachnospirales</taxon>
        <taxon>Lachnospiraceae</taxon>
        <taxon>Schaedlerella</taxon>
    </lineage>
</organism>
<comment type="caution">
    <text evidence="1">The sequence shown here is derived from an EMBL/GenBank/DDBJ whole genome shotgun (WGS) entry which is preliminary data.</text>
</comment>
<dbReference type="InterPro" id="IPR011664">
    <property type="entry name" value="Abi_system_AbiD/AbiF-like"/>
</dbReference>
<dbReference type="Proteomes" id="UP000474104">
    <property type="component" value="Unassembled WGS sequence"/>
</dbReference>
<sequence>MTGEALFPLFGKGALTIVENITDYDKPFLTYEEQMDLMESRNIIIQNRDFTRRALSGLSYYTIINGYKNTFLSQIGTDNFIEGTKFDDLYTLHMIDTNLNTIILKYILFVERYLKTKLSYIISENYGVYTNIEDLSNCNPKDYLFRGNYSRSAYGRNNILLRIKETLTSNRINPSVAHYANDKNHIPAWILMTNLTFGLAIKWYSILKNDDKARLCTEFIPESDISISDKKEFITIAFSLLREYRNRIAHSNRTFNVTGLPVLPKRQLLTLSRNALSPDEYNKNFGKSDLFAVILVCFILIDDRYILSNFLRDLIYILDPYKTIVMNRSTILKILGLPENLNDRLKQLLLEKFSDINVNQNNIERT</sequence>
<dbReference type="EMBL" id="VIRB01000001">
    <property type="protein sequence ID" value="NDO67238.1"/>
    <property type="molecule type" value="Genomic_DNA"/>
</dbReference>
<reference evidence="1 2" key="1">
    <citation type="submission" date="2019-07" db="EMBL/GenBank/DDBJ databases">
        <title>Draft genome sequences of 15 bacterial species constituting the stable defined intestinal microbiota of the GM15 gnotobiotic mouse model.</title>
        <authorList>
            <person name="Elie C."/>
            <person name="Mathieu A."/>
            <person name="Saliou A."/>
            <person name="Darnaud M."/>
            <person name="Leulier F."/>
            <person name="Tamellini A."/>
        </authorList>
    </citation>
    <scope>NUCLEOTIDE SEQUENCE [LARGE SCALE GENOMIC DNA]</scope>
    <source>
        <strain evidence="2">ASF 502</strain>
    </source>
</reference>
<gene>
    <name evidence="1" type="ORF">FMM80_00205</name>
</gene>
<dbReference type="Pfam" id="PF07751">
    <property type="entry name" value="Abi_2"/>
    <property type="match status" value="1"/>
</dbReference>